<organism evidence="1 2">
    <name type="scientific">Polyporus arcularius HHB13444</name>
    <dbReference type="NCBI Taxonomy" id="1314778"/>
    <lineage>
        <taxon>Eukaryota</taxon>
        <taxon>Fungi</taxon>
        <taxon>Dikarya</taxon>
        <taxon>Basidiomycota</taxon>
        <taxon>Agaricomycotina</taxon>
        <taxon>Agaricomycetes</taxon>
        <taxon>Polyporales</taxon>
        <taxon>Polyporaceae</taxon>
        <taxon>Polyporus</taxon>
    </lineage>
</organism>
<dbReference type="Proteomes" id="UP000308197">
    <property type="component" value="Unassembled WGS sequence"/>
</dbReference>
<dbReference type="EMBL" id="ML211443">
    <property type="protein sequence ID" value="TFK82853.1"/>
    <property type="molecule type" value="Genomic_DNA"/>
</dbReference>
<evidence type="ECO:0000313" key="2">
    <source>
        <dbReference type="Proteomes" id="UP000308197"/>
    </source>
</evidence>
<dbReference type="InParanoid" id="A0A5C3PAJ5"/>
<gene>
    <name evidence="1" type="ORF">K466DRAFT_284011</name>
</gene>
<name>A0A5C3PAJ5_9APHY</name>
<keyword evidence="2" id="KW-1185">Reference proteome</keyword>
<proteinExistence type="predicted"/>
<protein>
    <submittedName>
        <fullName evidence="1">Uncharacterized protein</fullName>
    </submittedName>
</protein>
<dbReference type="AlphaFoldDB" id="A0A5C3PAJ5"/>
<evidence type="ECO:0000313" key="1">
    <source>
        <dbReference type="EMBL" id="TFK82853.1"/>
    </source>
</evidence>
<reference evidence="1 2" key="1">
    <citation type="journal article" date="2019" name="Nat. Ecol. Evol.">
        <title>Megaphylogeny resolves global patterns of mushroom evolution.</title>
        <authorList>
            <person name="Varga T."/>
            <person name="Krizsan K."/>
            <person name="Foldi C."/>
            <person name="Dima B."/>
            <person name="Sanchez-Garcia M."/>
            <person name="Sanchez-Ramirez S."/>
            <person name="Szollosi G.J."/>
            <person name="Szarkandi J.G."/>
            <person name="Papp V."/>
            <person name="Albert L."/>
            <person name="Andreopoulos W."/>
            <person name="Angelini C."/>
            <person name="Antonin V."/>
            <person name="Barry K.W."/>
            <person name="Bougher N.L."/>
            <person name="Buchanan P."/>
            <person name="Buyck B."/>
            <person name="Bense V."/>
            <person name="Catcheside P."/>
            <person name="Chovatia M."/>
            <person name="Cooper J."/>
            <person name="Damon W."/>
            <person name="Desjardin D."/>
            <person name="Finy P."/>
            <person name="Geml J."/>
            <person name="Haridas S."/>
            <person name="Hughes K."/>
            <person name="Justo A."/>
            <person name="Karasinski D."/>
            <person name="Kautmanova I."/>
            <person name="Kiss B."/>
            <person name="Kocsube S."/>
            <person name="Kotiranta H."/>
            <person name="LaButti K.M."/>
            <person name="Lechner B.E."/>
            <person name="Liimatainen K."/>
            <person name="Lipzen A."/>
            <person name="Lukacs Z."/>
            <person name="Mihaltcheva S."/>
            <person name="Morgado L.N."/>
            <person name="Niskanen T."/>
            <person name="Noordeloos M.E."/>
            <person name="Ohm R.A."/>
            <person name="Ortiz-Santana B."/>
            <person name="Ovrebo C."/>
            <person name="Racz N."/>
            <person name="Riley R."/>
            <person name="Savchenko A."/>
            <person name="Shiryaev A."/>
            <person name="Soop K."/>
            <person name="Spirin V."/>
            <person name="Szebenyi C."/>
            <person name="Tomsovsky M."/>
            <person name="Tulloss R.E."/>
            <person name="Uehling J."/>
            <person name="Grigoriev I.V."/>
            <person name="Vagvolgyi C."/>
            <person name="Papp T."/>
            <person name="Martin F.M."/>
            <person name="Miettinen O."/>
            <person name="Hibbett D.S."/>
            <person name="Nagy L.G."/>
        </authorList>
    </citation>
    <scope>NUCLEOTIDE SEQUENCE [LARGE SCALE GENOMIC DNA]</scope>
    <source>
        <strain evidence="1 2">HHB13444</strain>
    </source>
</reference>
<sequence length="85" mass="8979">MDGVVRSTIVHATNKSSTSRRLRLSSDLARLRTATTDVNEVVSASLPSSSSSSSGSSSSLCNYSSLFPIRSSSLTHNLGRLSNEC</sequence>
<accession>A0A5C3PAJ5</accession>